<evidence type="ECO:0000313" key="2">
    <source>
        <dbReference type="Proteomes" id="UP000217545"/>
    </source>
</evidence>
<reference evidence="1 2" key="1">
    <citation type="journal article" date="2017" name="Front. Microbiol.">
        <title>Phaeobacter piscinae sp. nov., a species of the Roseobacter group and potential aquaculture probiont.</title>
        <authorList>
            <person name="Sonnenschein E.C."/>
            <person name="Phippen C.B.W."/>
            <person name="Nielsen K.F."/>
            <person name="Mateiu R.V."/>
            <person name="Melchiorsen J."/>
            <person name="Gram L."/>
            <person name="Overmann J."/>
            <person name="Freese H.M."/>
        </authorList>
    </citation>
    <scope>NUCLEOTIDE SEQUENCE [LARGE SCALE GENOMIC DNA]</scope>
    <source>
        <strain evidence="1 2">P63</strain>
    </source>
</reference>
<dbReference type="RefSeq" id="WP_024097455.1">
    <property type="nucleotide sequence ID" value="NZ_CP010588.1"/>
</dbReference>
<sequence>MCTSSYLFDINGMTVVYKGVLPTGATGVPPCDVSAQLIATKRSSIPAIGPNSQVPLVYLHRDYHADERSPKLLDILGEWHHGGPVHALRISSVTTLRSARIFVEALLAQFPTIVVLEDGAQGGDRRICVLSAEPEVSPQEQQLEPAPLTARLPLLGTLSP</sequence>
<dbReference type="AlphaFoldDB" id="A0AAC9Z9L9"/>
<evidence type="ECO:0000313" key="1">
    <source>
        <dbReference type="EMBL" id="ATF06098.1"/>
    </source>
</evidence>
<dbReference type="GeneID" id="31846427"/>
<protein>
    <submittedName>
        <fullName evidence="1">Uncharacterized protein</fullName>
    </submittedName>
</protein>
<organism evidence="1 2">
    <name type="scientific">Phaeobacter gallaeciensis</name>
    <dbReference type="NCBI Taxonomy" id="60890"/>
    <lineage>
        <taxon>Bacteria</taxon>
        <taxon>Pseudomonadati</taxon>
        <taxon>Pseudomonadota</taxon>
        <taxon>Alphaproteobacteria</taxon>
        <taxon>Rhodobacterales</taxon>
        <taxon>Roseobacteraceae</taxon>
        <taxon>Phaeobacter</taxon>
    </lineage>
</organism>
<dbReference type="EMBL" id="CP010784">
    <property type="protein sequence ID" value="ATF06098.1"/>
    <property type="molecule type" value="Genomic_DNA"/>
</dbReference>
<proteinExistence type="predicted"/>
<name>A0AAC9Z9L9_9RHOB</name>
<accession>A0AAC9Z9L9</accession>
<gene>
    <name evidence="1" type="ORF">PhaeoP63_02029</name>
</gene>
<dbReference type="Proteomes" id="UP000217545">
    <property type="component" value="Chromosome"/>
</dbReference>